<reference evidence="7" key="1">
    <citation type="journal article" date="2019" name="Int. J. Syst. Evol. Microbiol.">
        <title>The Global Catalogue of Microorganisms (GCM) 10K type strain sequencing project: providing services to taxonomists for standard genome sequencing and annotation.</title>
        <authorList>
            <consortium name="The Broad Institute Genomics Platform"/>
            <consortium name="The Broad Institute Genome Sequencing Center for Infectious Disease"/>
            <person name="Wu L."/>
            <person name="Ma J."/>
        </authorList>
    </citation>
    <scope>NUCLEOTIDE SEQUENCE [LARGE SCALE GENOMIC DNA]</scope>
    <source>
        <strain evidence="7">JCM 4505</strain>
    </source>
</reference>
<dbReference type="Proteomes" id="UP001501867">
    <property type="component" value="Unassembled WGS sequence"/>
</dbReference>
<evidence type="ECO:0000313" key="7">
    <source>
        <dbReference type="Proteomes" id="UP001501867"/>
    </source>
</evidence>
<protein>
    <recommendedName>
        <fullName evidence="5">LamG-like jellyroll fold domain-containing protein</fullName>
    </recommendedName>
</protein>
<dbReference type="SMART" id="SM00560">
    <property type="entry name" value="LamGL"/>
    <property type="match status" value="2"/>
</dbReference>
<evidence type="ECO:0000256" key="2">
    <source>
        <dbReference type="ARBA" id="ARBA00023157"/>
    </source>
</evidence>
<keyword evidence="1" id="KW-0732">Signal</keyword>
<keyword evidence="3" id="KW-0175">Coiled coil</keyword>
<name>A0ABP3FIX4_9ACTN</name>
<gene>
    <name evidence="6" type="ORF">GCM10010302_64150</name>
</gene>
<evidence type="ECO:0000256" key="3">
    <source>
        <dbReference type="SAM" id="Coils"/>
    </source>
</evidence>
<organism evidence="6 7">
    <name type="scientific">Streptomyces polychromogenes</name>
    <dbReference type="NCBI Taxonomy" id="67342"/>
    <lineage>
        <taxon>Bacteria</taxon>
        <taxon>Bacillati</taxon>
        <taxon>Actinomycetota</taxon>
        <taxon>Actinomycetes</taxon>
        <taxon>Kitasatosporales</taxon>
        <taxon>Streptomycetaceae</taxon>
        <taxon>Streptomyces</taxon>
    </lineage>
</organism>
<keyword evidence="2" id="KW-1015">Disulfide bond</keyword>
<accession>A0ABP3FIX4</accession>
<evidence type="ECO:0000256" key="1">
    <source>
        <dbReference type="ARBA" id="ARBA00022729"/>
    </source>
</evidence>
<feature type="domain" description="LamG-like jellyroll fold" evidence="5">
    <location>
        <begin position="361"/>
        <end position="483"/>
    </location>
</feature>
<keyword evidence="7" id="KW-1185">Reference proteome</keyword>
<dbReference type="RefSeq" id="WP_344166990.1">
    <property type="nucleotide sequence ID" value="NZ_BAAABV010000028.1"/>
</dbReference>
<dbReference type="SUPFAM" id="SSF49899">
    <property type="entry name" value="Concanavalin A-like lectins/glucanases"/>
    <property type="match status" value="4"/>
</dbReference>
<dbReference type="InterPro" id="IPR013320">
    <property type="entry name" value="ConA-like_dom_sf"/>
</dbReference>
<dbReference type="InterPro" id="IPR006558">
    <property type="entry name" value="LamG-like"/>
</dbReference>
<comment type="caution">
    <text evidence="6">The sequence shown here is derived from an EMBL/GenBank/DDBJ whole genome shotgun (WGS) entry which is preliminary data.</text>
</comment>
<dbReference type="EMBL" id="BAAABV010000028">
    <property type="protein sequence ID" value="GAA0316211.1"/>
    <property type="molecule type" value="Genomic_DNA"/>
</dbReference>
<proteinExistence type="predicted"/>
<evidence type="ECO:0000313" key="6">
    <source>
        <dbReference type="EMBL" id="GAA0316211.1"/>
    </source>
</evidence>
<evidence type="ECO:0000256" key="4">
    <source>
        <dbReference type="SAM" id="MobiDB-lite"/>
    </source>
</evidence>
<sequence length="2390" mass="255281">MATERPAGSRLKTYSDRTYVHTTMVRHQGTVIAFALDEERRLHYSVLDLDSKAAPAHEDDGIGHADLDVRHWADDPRPLPFPSEIARAGAAVVGAEPLPRVRLGGRVELGADEVVPDDEVDPLRSSTGRLTAATPFQVVSDGRHVFVFRQAVGAGHADAVRRTAEGRLTGAAATGGKQNAAVAPDALLCDRFVLAGSELRPVQEVRYRRSRHRTEPATAKDSLGTSDMDDKPFHEPTQEVGFVGALTEGRFSVLLLPTIIANTRRWQFFVHNAASGRIDAVNVGQAQDGLFDTQGGRLWTSPDPEHRDSVLERNPGTCPFSKQPLIPVVPEPEFAESALRFTGATNAYRGEATAPTGLGTGAYTVEAWIRRDAAGGTILSTGPAGVTLAVTIAGALTLTHATAPAVTTADDLVPVGEYTHVAAVHDGTGATLFVNGGAVKAEALAPLTAAGTTLVLGATSPAEGRLSATLDEVRVWSRARLAARIAETLGQRLIGDEPQLTAYYRFDEAGGATAYDQSPRAAHATLKGAAPQWVSSDAPIADSPGIRRDSFAVTGRTVSGGLSAALYQQQEQGTTGSGAVRPLKRQARVLLTWRSSATGDKAGAAGRIATLDLAVGRDGRLAQLPDVVDLPVVGETVERVDPAEENTLKAELVKLRKDLKDVRRAKGDFDADVADPSRVWNDLRSAFRETSSLVLDRRDAQCVVYGEESRSPYAHHRAVRFADGAATAGRPVLHHLTAKAGTGSGRFVPTLAGGPADPDDTADTWTLSVSVGMSLSSSTVSYACALRNVRAGEYLTTVKESEGFAAAFADKAGMWMPVEKLGGTPAGVCLSGTLSQMFGIGGQRLYWTGRSLAAEAVQARVPVWGQSSLTFYAVPAKPTGDAETAAVAKVTAALARLSAVEGREAALAKWNEEIQRLETEIGKKEARLGQITDGTKGRSTRALPMVGLGQDRLGLGWSGALLGFASAAGSPFITAGGTGHLGLYFRDDQQALTGVFYDTNVDRSSRKLTASDDTEVLLTAQDAGVDLADVTIAVTACEPAVAGRCTLTLTLREKPKEQAAGATGTPEPGRVLDTETWRLLPRDAEQLAAALNGRRSRPVEIGTVSFAKENVLTLKTKAAAPLAAGDLVTVGDAAYAVSEAVTTDGTEVRLHLPDPAPAIAADTPVRLVSYAPVLVSHARPGGHARYGSRYVTAALANKAGTAIGDVADGTAEALGSAQPPSWWSDLPGRALTFAADTTPPELPAGDEHLSSARLADNLTVEAWVKPAAGTSAEDTRRIVHVNTGSAAADSQFTLAFGPAAGKRATGGRALIAGVGDRFVTSAATVPVDRWTHVAAAYEQSWALTFANGVYAQAPHASDLNIGRDLTLEVFLRTGSLSKAQGVLSKGRIDDGRGRRVPYQLGIGTDGKLVFSFEGRDGTRIVHTSDKKVTAGTFHRIAVVRKLGDSREEKKSSRTTEMTVGGALTPVAMDVIESIVVRQWTEISFHIDGEAAGTTRYDDAPELSHPGPLEIGRARRGSAVESFTGEISEVRIWNVPRAAKDLGVDIPFAVEAPGADEPGSVEASVRPKGLVAHWRFEENEGNAAKDDSGSHVARLHGAKWTRNPDPRGSRLRLYVDGRATEVTPTAAASAPAAGAYGPAQVTVGGRRDDSGAADRYQGVLEEVRLWRTARTEEQLLDNMFGRLTGDAADLIAYYPFDDESTTADATTLRDHGPRALHLALAADTDSRPAPLMSTAPISSETPEVRPVFVTGQDRFVQTIGATPAVAEYADLQRLSDRSSRGVLKRAYAYVQDGTWNLITGYKLGDLVSEWVGQAQFAPQLMGYIEGAPPIPAENLIATNAAGAQNYINATTVEFKQADGVVQTLTSGSEKSIDRATTAKLSYEAGGPDTLWITAPLGVGTATPLSDVDFSVEGGIAFEFGFGWGDETSVSQGQETERATMIGLSGGWEAEPTDPAERQAFIDGGGRRFAPSNTGYALVQSETADVFALRVAHSGAVVSYRMLPNPDVPRDWNLVPFKINPRYVKQGTLDGRAGYTKEGESWKLRLDSDYEEAADYGEYSYYKPREAYRLKRRIVEDQQRRQAFYEAVDPRNPFSDPTAAVARELVSRFTGPIPGPRKDKEKQQRDAAGLARRDIVNTYVWSADGGFFAESTGTTDVVTETTSGSYHFNGLASVGLSTSFEIFGVGLGFQAETSLGGSITRSRSTSKESTRSFSLDVAVDTPGDMQKYDKDFKPVFDAEGNAVEIPGRVDAYRFMTFYLDADRDNFEDFYGKVVDSAWLDSGDRNALALKQAQQADHKPPCWRVLHRVTFVSRKLPAVEEEISGVLEKTMRGADVGSNYELVRRLDPYVDPAVVDRDELRRQVEAGIRRALPELVPYRETIVSLFADYRDVH</sequence>
<feature type="domain" description="LamG-like jellyroll fold" evidence="5">
    <location>
        <begin position="1256"/>
        <end position="1539"/>
    </location>
</feature>
<dbReference type="Pfam" id="PF13385">
    <property type="entry name" value="Laminin_G_3"/>
    <property type="match status" value="3"/>
</dbReference>
<dbReference type="Gene3D" id="2.60.120.200">
    <property type="match status" value="4"/>
</dbReference>
<evidence type="ECO:0000259" key="5">
    <source>
        <dbReference type="SMART" id="SM00560"/>
    </source>
</evidence>
<feature type="region of interest" description="Disordered" evidence="4">
    <location>
        <begin position="206"/>
        <end position="236"/>
    </location>
</feature>
<feature type="coiled-coil region" evidence="3">
    <location>
        <begin position="900"/>
        <end position="927"/>
    </location>
</feature>